<reference evidence="13 14" key="1">
    <citation type="journal article" date="2016" name="Nat. Commun.">
        <title>Thousands of microbial genomes shed light on interconnected biogeochemical processes in an aquifer system.</title>
        <authorList>
            <person name="Anantharaman K."/>
            <person name="Brown C.T."/>
            <person name="Hug L.A."/>
            <person name="Sharon I."/>
            <person name="Castelle C.J."/>
            <person name="Probst A.J."/>
            <person name="Thomas B.C."/>
            <person name="Singh A."/>
            <person name="Wilkins M.J."/>
            <person name="Karaoz U."/>
            <person name="Brodie E.L."/>
            <person name="Williams K.H."/>
            <person name="Hubbard S.S."/>
            <person name="Banfield J.F."/>
        </authorList>
    </citation>
    <scope>NUCLEOTIDE SEQUENCE [LARGE SCALE GENOMIC DNA]</scope>
</reference>
<comment type="similarity">
    <text evidence="1 11">Belongs to the RNA polymerase alpha chain family.</text>
</comment>
<evidence type="ECO:0000259" key="12">
    <source>
        <dbReference type="SMART" id="SM00662"/>
    </source>
</evidence>
<evidence type="ECO:0000256" key="9">
    <source>
        <dbReference type="ARBA" id="ARBA00033070"/>
    </source>
</evidence>
<dbReference type="NCBIfam" id="NF003519">
    <property type="entry name" value="PRK05182.2-5"/>
    <property type="match status" value="1"/>
</dbReference>
<dbReference type="Gene3D" id="1.10.150.20">
    <property type="entry name" value="5' to 3' exonuclease, C-terminal subdomain"/>
    <property type="match status" value="1"/>
</dbReference>
<keyword evidence="6 11" id="KW-0548">Nucleotidyltransferase</keyword>
<comment type="function">
    <text evidence="11">DNA-dependent RNA polymerase catalyzes the transcription of DNA into RNA using the four ribonucleoside triphosphates as substrates.</text>
</comment>
<dbReference type="Pfam" id="PF01193">
    <property type="entry name" value="RNA_pol_L"/>
    <property type="match status" value="1"/>
</dbReference>
<dbReference type="SUPFAM" id="SSF55257">
    <property type="entry name" value="RBP11-like subunits of RNA polymerase"/>
    <property type="match status" value="1"/>
</dbReference>
<evidence type="ECO:0000313" key="14">
    <source>
        <dbReference type="Proteomes" id="UP000176665"/>
    </source>
</evidence>
<dbReference type="AlphaFoldDB" id="A0A1F5YV35"/>
<dbReference type="GO" id="GO:0003677">
    <property type="term" value="F:DNA binding"/>
    <property type="evidence" value="ECO:0007669"/>
    <property type="project" value="UniProtKB-UniRule"/>
</dbReference>
<dbReference type="Gene3D" id="3.30.1360.10">
    <property type="entry name" value="RNA polymerase, RBP11-like subunit"/>
    <property type="match status" value="1"/>
</dbReference>
<feature type="domain" description="DNA-directed RNA polymerase RpoA/D/Rpb3-type" evidence="12">
    <location>
        <begin position="17"/>
        <end position="223"/>
    </location>
</feature>
<dbReference type="InterPro" id="IPR011262">
    <property type="entry name" value="DNA-dir_RNA_pol_insert"/>
</dbReference>
<dbReference type="GO" id="GO:0000428">
    <property type="term" value="C:DNA-directed RNA polymerase complex"/>
    <property type="evidence" value="ECO:0007669"/>
    <property type="project" value="UniProtKB-KW"/>
</dbReference>
<dbReference type="Gene3D" id="2.170.120.12">
    <property type="entry name" value="DNA-directed RNA polymerase, insert domain"/>
    <property type="match status" value="1"/>
</dbReference>
<dbReference type="HAMAP" id="MF_00059">
    <property type="entry name" value="RNApol_bact_RpoA"/>
    <property type="match status" value="1"/>
</dbReference>
<evidence type="ECO:0000256" key="1">
    <source>
        <dbReference type="ARBA" id="ARBA00007123"/>
    </source>
</evidence>
<dbReference type="STRING" id="1798371.A2W14_00620"/>
<evidence type="ECO:0000256" key="8">
    <source>
        <dbReference type="ARBA" id="ARBA00032524"/>
    </source>
</evidence>
<keyword evidence="4 11" id="KW-0240">DNA-directed RNA polymerase</keyword>
<comment type="subunit">
    <text evidence="11">Homodimer. The RNAP catalytic core consists of 2 alpha, 1 beta, 1 beta' and 1 omega subunit. When a sigma factor is associated with the core the holoenzyme is formed, which can initiate transcription.</text>
</comment>
<evidence type="ECO:0000256" key="2">
    <source>
        <dbReference type="ARBA" id="ARBA00012418"/>
    </source>
</evidence>
<dbReference type="InterPro" id="IPR011263">
    <property type="entry name" value="DNA-dir_RNA_pol_RpoA/D/Rpb3"/>
</dbReference>
<feature type="region of interest" description="Alpha N-terminal domain (alpha-NTD)" evidence="11">
    <location>
        <begin position="1"/>
        <end position="222"/>
    </location>
</feature>
<dbReference type="GO" id="GO:0005737">
    <property type="term" value="C:cytoplasm"/>
    <property type="evidence" value="ECO:0007669"/>
    <property type="project" value="UniProtKB-ARBA"/>
</dbReference>
<dbReference type="InterPro" id="IPR011260">
    <property type="entry name" value="RNAP_asu_C"/>
</dbReference>
<protein>
    <recommendedName>
        <fullName evidence="3 11">DNA-directed RNA polymerase subunit alpha</fullName>
        <shortName evidence="11">RNAP subunit alpha</shortName>
        <ecNumber evidence="2 11">2.7.7.6</ecNumber>
    </recommendedName>
    <alternativeName>
        <fullName evidence="9 11">RNA polymerase subunit alpha</fullName>
    </alternativeName>
    <alternativeName>
        <fullName evidence="8 11">Transcriptase subunit alpha</fullName>
    </alternativeName>
</protein>
<feature type="region of interest" description="Alpha C-terminal domain (alpha-CTD)" evidence="11">
    <location>
        <begin position="241"/>
        <end position="305"/>
    </location>
</feature>
<name>A0A1F5YV35_9BACT</name>
<comment type="caution">
    <text evidence="13">The sequence shown here is derived from an EMBL/GenBank/DDBJ whole genome shotgun (WGS) entry which is preliminary data.</text>
</comment>
<dbReference type="Pfam" id="PF01000">
    <property type="entry name" value="RNA_pol_A_bac"/>
    <property type="match status" value="1"/>
</dbReference>
<evidence type="ECO:0000256" key="4">
    <source>
        <dbReference type="ARBA" id="ARBA00022478"/>
    </source>
</evidence>
<dbReference type="GO" id="GO:0003899">
    <property type="term" value="F:DNA-directed RNA polymerase activity"/>
    <property type="evidence" value="ECO:0007669"/>
    <property type="project" value="UniProtKB-UniRule"/>
</dbReference>
<accession>A0A1F5YV35</accession>
<dbReference type="Proteomes" id="UP000176665">
    <property type="component" value="Unassembled WGS sequence"/>
</dbReference>
<evidence type="ECO:0000256" key="3">
    <source>
        <dbReference type="ARBA" id="ARBA00015972"/>
    </source>
</evidence>
<dbReference type="SUPFAM" id="SSF47789">
    <property type="entry name" value="C-terminal domain of RNA polymerase alpha subunit"/>
    <property type="match status" value="1"/>
</dbReference>
<dbReference type="EC" id="2.7.7.6" evidence="2 11"/>
<evidence type="ECO:0000256" key="11">
    <source>
        <dbReference type="HAMAP-Rule" id="MF_00059"/>
    </source>
</evidence>
<dbReference type="InterPro" id="IPR011773">
    <property type="entry name" value="DNA-dir_RpoA"/>
</dbReference>
<sequence length="305" mass="33737">MLEPKFTIKEESSTDSYGKFSFEPLEQGYGHTLGVSLRRILLTSLKGAAITKVKIDGVRHQFSTLSGLKEDIIQIILNVKKIRVKLTSDKDVTAKLNVKGPAKIYAKDIVCADGEVINKDLYLGELTTNKAKLNMELFIETGFGYVTSEEYAGSKELNTIVLDALFSPVVRVNYKVEATRVGRMTNLDKLVLEVWTDGAISPLEAIKNTAKILVSYFLQIYEPKAKASETVAVTPAISEEVLKMTLEELDLQTRIVNALHNGGIDTVGQLLGTPKKELYKIKNLGAKSIIYIEEILRKKGIALTV</sequence>
<dbReference type="CDD" id="cd06928">
    <property type="entry name" value="RNAP_alpha_NTD"/>
    <property type="match status" value="1"/>
</dbReference>
<keyword evidence="7 11" id="KW-0804">Transcription</keyword>
<dbReference type="Pfam" id="PF03118">
    <property type="entry name" value="RNA_pol_A_CTD"/>
    <property type="match status" value="1"/>
</dbReference>
<evidence type="ECO:0000256" key="5">
    <source>
        <dbReference type="ARBA" id="ARBA00022679"/>
    </source>
</evidence>
<comment type="domain">
    <text evidence="11">The N-terminal domain is essential for RNAP assembly and basal transcription, whereas the C-terminal domain is involved in interaction with transcriptional regulators and with upstream promoter elements.</text>
</comment>
<dbReference type="InterPro" id="IPR036643">
    <property type="entry name" value="RNApol_insert_sf"/>
</dbReference>
<evidence type="ECO:0000256" key="10">
    <source>
        <dbReference type="ARBA" id="ARBA00048552"/>
    </source>
</evidence>
<dbReference type="GO" id="GO:0046983">
    <property type="term" value="F:protein dimerization activity"/>
    <property type="evidence" value="ECO:0007669"/>
    <property type="project" value="InterPro"/>
</dbReference>
<dbReference type="EMBL" id="MFJA01000007">
    <property type="protein sequence ID" value="OGG04070.1"/>
    <property type="molecule type" value="Genomic_DNA"/>
</dbReference>
<evidence type="ECO:0000256" key="6">
    <source>
        <dbReference type="ARBA" id="ARBA00022695"/>
    </source>
</evidence>
<proteinExistence type="inferred from homology"/>
<dbReference type="FunFam" id="2.170.120.12:FF:000001">
    <property type="entry name" value="DNA-directed RNA polymerase subunit alpha"/>
    <property type="match status" value="1"/>
</dbReference>
<evidence type="ECO:0000313" key="13">
    <source>
        <dbReference type="EMBL" id="OGG04070.1"/>
    </source>
</evidence>
<evidence type="ECO:0000256" key="7">
    <source>
        <dbReference type="ARBA" id="ARBA00023163"/>
    </source>
</evidence>
<dbReference type="SMART" id="SM00662">
    <property type="entry name" value="RPOLD"/>
    <property type="match status" value="1"/>
</dbReference>
<comment type="catalytic activity">
    <reaction evidence="10 11">
        <text>RNA(n) + a ribonucleoside 5'-triphosphate = RNA(n+1) + diphosphate</text>
        <dbReference type="Rhea" id="RHEA:21248"/>
        <dbReference type="Rhea" id="RHEA-COMP:14527"/>
        <dbReference type="Rhea" id="RHEA-COMP:17342"/>
        <dbReference type="ChEBI" id="CHEBI:33019"/>
        <dbReference type="ChEBI" id="CHEBI:61557"/>
        <dbReference type="ChEBI" id="CHEBI:140395"/>
        <dbReference type="EC" id="2.7.7.6"/>
    </reaction>
</comment>
<dbReference type="SUPFAM" id="SSF56553">
    <property type="entry name" value="Insert subdomain of RNA polymerase alpha subunit"/>
    <property type="match status" value="1"/>
</dbReference>
<keyword evidence="5 11" id="KW-0808">Transferase</keyword>
<gene>
    <name evidence="11" type="primary">rpoA</name>
    <name evidence="13" type="ORF">A2W14_00620</name>
</gene>
<dbReference type="InterPro" id="IPR036603">
    <property type="entry name" value="RBP11-like"/>
</dbReference>
<organism evidence="13 14">
    <name type="scientific">Candidatus Gottesmanbacteria bacterium RBG_16_37_8</name>
    <dbReference type="NCBI Taxonomy" id="1798371"/>
    <lineage>
        <taxon>Bacteria</taxon>
        <taxon>Candidatus Gottesmaniibacteriota</taxon>
    </lineage>
</organism>
<dbReference type="GO" id="GO:0006351">
    <property type="term" value="P:DNA-templated transcription"/>
    <property type="evidence" value="ECO:0007669"/>
    <property type="project" value="UniProtKB-UniRule"/>
</dbReference>
<dbReference type="NCBIfam" id="TIGR02027">
    <property type="entry name" value="rpoA"/>
    <property type="match status" value="1"/>
</dbReference>